<sequence>MSGGGNMGGILRRCWRCNRHWARCLLCFCVYGRLGEELHARRRKPESIHDENCKWYSRIRCGWVSWSQSDLKSEARVVFYPACQGMIVNPNTIIVRYGYLYSWFSLNQQPY</sequence>
<reference evidence="1" key="1">
    <citation type="journal article" date="2020" name="Stud. Mycol.">
        <title>101 Dothideomycetes genomes: a test case for predicting lifestyles and emergence of pathogens.</title>
        <authorList>
            <person name="Haridas S."/>
            <person name="Albert R."/>
            <person name="Binder M."/>
            <person name="Bloem J."/>
            <person name="Labutti K."/>
            <person name="Salamov A."/>
            <person name="Andreopoulos B."/>
            <person name="Baker S."/>
            <person name="Barry K."/>
            <person name="Bills G."/>
            <person name="Bluhm B."/>
            <person name="Cannon C."/>
            <person name="Castanera R."/>
            <person name="Culley D."/>
            <person name="Daum C."/>
            <person name="Ezra D."/>
            <person name="Gonzalez J."/>
            <person name="Henrissat B."/>
            <person name="Kuo A."/>
            <person name="Liang C."/>
            <person name="Lipzen A."/>
            <person name="Lutzoni F."/>
            <person name="Magnuson J."/>
            <person name="Mondo S."/>
            <person name="Nolan M."/>
            <person name="Ohm R."/>
            <person name="Pangilinan J."/>
            <person name="Park H.-J."/>
            <person name="Ramirez L."/>
            <person name="Alfaro M."/>
            <person name="Sun H."/>
            <person name="Tritt A."/>
            <person name="Yoshinaga Y."/>
            <person name="Zwiers L.-H."/>
            <person name="Turgeon B."/>
            <person name="Goodwin S."/>
            <person name="Spatafora J."/>
            <person name="Crous P."/>
            <person name="Grigoriev I."/>
        </authorList>
    </citation>
    <scope>NUCLEOTIDE SEQUENCE</scope>
    <source>
        <strain evidence="1">CBS 480.64</strain>
    </source>
</reference>
<protein>
    <submittedName>
        <fullName evidence="1">Uncharacterized protein</fullName>
    </submittedName>
</protein>
<dbReference type="EMBL" id="MU005958">
    <property type="protein sequence ID" value="KAF2864053.1"/>
    <property type="molecule type" value="Genomic_DNA"/>
</dbReference>
<evidence type="ECO:0000313" key="1">
    <source>
        <dbReference type="EMBL" id="KAF2864053.1"/>
    </source>
</evidence>
<dbReference type="AlphaFoldDB" id="A0A6A7C9I2"/>
<accession>A0A6A7C9I2</accession>
<proteinExistence type="predicted"/>
<dbReference type="Proteomes" id="UP000799421">
    <property type="component" value="Unassembled WGS sequence"/>
</dbReference>
<keyword evidence="2" id="KW-1185">Reference proteome</keyword>
<organism evidence="1 2">
    <name type="scientific">Piedraia hortae CBS 480.64</name>
    <dbReference type="NCBI Taxonomy" id="1314780"/>
    <lineage>
        <taxon>Eukaryota</taxon>
        <taxon>Fungi</taxon>
        <taxon>Dikarya</taxon>
        <taxon>Ascomycota</taxon>
        <taxon>Pezizomycotina</taxon>
        <taxon>Dothideomycetes</taxon>
        <taxon>Dothideomycetidae</taxon>
        <taxon>Capnodiales</taxon>
        <taxon>Piedraiaceae</taxon>
        <taxon>Piedraia</taxon>
    </lineage>
</organism>
<evidence type="ECO:0000313" key="2">
    <source>
        <dbReference type="Proteomes" id="UP000799421"/>
    </source>
</evidence>
<gene>
    <name evidence="1" type="ORF">K470DRAFT_50598</name>
</gene>
<name>A0A6A7C9I2_9PEZI</name>